<accession>A0A9Q1MU41</accession>
<dbReference type="PROSITE" id="PS51294">
    <property type="entry name" value="HTH_MYB"/>
    <property type="match status" value="1"/>
</dbReference>
<evidence type="ECO:0000313" key="8">
    <source>
        <dbReference type="Proteomes" id="UP001152561"/>
    </source>
</evidence>
<dbReference type="InterPro" id="IPR009057">
    <property type="entry name" value="Homeodomain-like_sf"/>
</dbReference>
<protein>
    <recommendedName>
        <fullName evidence="6">HTH myb-type domain-containing protein</fullName>
    </recommendedName>
</protein>
<evidence type="ECO:0000256" key="4">
    <source>
        <dbReference type="ARBA" id="ARBA00023163"/>
    </source>
</evidence>
<evidence type="ECO:0000256" key="5">
    <source>
        <dbReference type="ARBA" id="ARBA00023242"/>
    </source>
</evidence>
<dbReference type="InterPro" id="IPR001005">
    <property type="entry name" value="SANT/Myb"/>
</dbReference>
<dbReference type="PANTHER" id="PTHR44191:SF17">
    <property type="entry name" value="I-BOX BINDING FACTOR"/>
    <property type="match status" value="1"/>
</dbReference>
<dbReference type="CDD" id="cd00167">
    <property type="entry name" value="SANT"/>
    <property type="match status" value="1"/>
</dbReference>
<dbReference type="SUPFAM" id="SSF46689">
    <property type="entry name" value="Homeodomain-like"/>
    <property type="match status" value="2"/>
</dbReference>
<dbReference type="Pfam" id="PF00249">
    <property type="entry name" value="Myb_DNA-binding"/>
    <property type="match status" value="1"/>
</dbReference>
<comment type="caution">
    <text evidence="7">The sequence shown here is derived from an EMBL/GenBank/DDBJ whole genome shotgun (WGS) entry which is preliminary data.</text>
</comment>
<dbReference type="GO" id="GO:0009739">
    <property type="term" value="P:response to gibberellin"/>
    <property type="evidence" value="ECO:0007669"/>
    <property type="project" value="TreeGrafter"/>
</dbReference>
<dbReference type="SMART" id="SM00717">
    <property type="entry name" value="SANT"/>
    <property type="match status" value="2"/>
</dbReference>
<keyword evidence="8" id="KW-1185">Reference proteome</keyword>
<dbReference type="EMBL" id="JAJAGQ010000003">
    <property type="protein sequence ID" value="KAJ8568373.1"/>
    <property type="molecule type" value="Genomic_DNA"/>
</dbReference>
<dbReference type="NCBIfam" id="TIGR01557">
    <property type="entry name" value="myb_SHAQKYF"/>
    <property type="match status" value="1"/>
</dbReference>
<dbReference type="Proteomes" id="UP001152561">
    <property type="component" value="Unassembled WGS sequence"/>
</dbReference>
<keyword evidence="5" id="KW-0539">Nucleus</keyword>
<dbReference type="AlphaFoldDB" id="A0A9Q1MU41"/>
<feature type="domain" description="HTH myb-type" evidence="6">
    <location>
        <begin position="91"/>
        <end position="147"/>
    </location>
</feature>
<evidence type="ECO:0000313" key="7">
    <source>
        <dbReference type="EMBL" id="KAJ8568373.1"/>
    </source>
</evidence>
<dbReference type="GO" id="GO:0005634">
    <property type="term" value="C:nucleus"/>
    <property type="evidence" value="ECO:0007669"/>
    <property type="project" value="UniProtKB-SubCell"/>
</dbReference>
<dbReference type="InterPro" id="IPR052245">
    <property type="entry name" value="Plant_Stress_Dev_TF"/>
</dbReference>
<dbReference type="InterPro" id="IPR006447">
    <property type="entry name" value="Myb_dom_plants"/>
</dbReference>
<sequence>MSSDRTCNSSSWIKEEYTTFETALGVYSGDSDLLMKIAATVSRKSLVEIIQHYNDLVGDVNDIESLKFPLPRYGRTQSCSSCRSRLSGAEIERRRGIAWTVEEHRLFFQRLDKYRRGDWQSLLMNYVLSRTPTQVTSHAQKFLNSRLHDNNKAKRRSSIRDITSVDDADIAEPSQGQKSDKLKGPCGGQLQWTITEYVTEAFGTGMSSLLGQLPTAGPVLSKDHQRLTPRNSRLVLLLVVS</sequence>
<keyword evidence="4" id="KW-0804">Transcription</keyword>
<evidence type="ECO:0000259" key="6">
    <source>
        <dbReference type="PROSITE" id="PS51294"/>
    </source>
</evidence>
<evidence type="ECO:0000256" key="1">
    <source>
        <dbReference type="ARBA" id="ARBA00004123"/>
    </source>
</evidence>
<reference evidence="8" key="1">
    <citation type="journal article" date="2023" name="Proc. Natl. Acad. Sci. U.S.A.">
        <title>Genomic and structural basis for evolution of tropane alkaloid biosynthesis.</title>
        <authorList>
            <person name="Wanga Y.-J."/>
            <person name="Taina T."/>
            <person name="Yua J.-Y."/>
            <person name="Lia J."/>
            <person name="Xua B."/>
            <person name="Chenc J."/>
            <person name="D'Auriad J.C."/>
            <person name="Huanga J.-P."/>
            <person name="Huanga S.-X."/>
        </authorList>
    </citation>
    <scope>NUCLEOTIDE SEQUENCE [LARGE SCALE GENOMIC DNA]</scope>
    <source>
        <strain evidence="8">cv. KIB-2019</strain>
    </source>
</reference>
<dbReference type="InterPro" id="IPR017930">
    <property type="entry name" value="Myb_dom"/>
</dbReference>
<dbReference type="OrthoDB" id="118550at2759"/>
<dbReference type="GO" id="GO:0006355">
    <property type="term" value="P:regulation of DNA-templated transcription"/>
    <property type="evidence" value="ECO:0007669"/>
    <property type="project" value="UniProtKB-ARBA"/>
</dbReference>
<dbReference type="GO" id="GO:0010597">
    <property type="term" value="P:green leaf volatile biosynthetic process"/>
    <property type="evidence" value="ECO:0007669"/>
    <property type="project" value="UniProtKB-ARBA"/>
</dbReference>
<name>A0A9Q1MU41_9SOLA</name>
<gene>
    <name evidence="7" type="ORF">K7X08_027906</name>
</gene>
<keyword evidence="3" id="KW-0238">DNA-binding</keyword>
<keyword evidence="2" id="KW-0805">Transcription regulation</keyword>
<proteinExistence type="predicted"/>
<evidence type="ECO:0000256" key="3">
    <source>
        <dbReference type="ARBA" id="ARBA00023125"/>
    </source>
</evidence>
<dbReference type="PANTHER" id="PTHR44191">
    <property type="entry name" value="TRANSCRIPTION FACTOR KUA1"/>
    <property type="match status" value="1"/>
</dbReference>
<dbReference type="GO" id="GO:0000976">
    <property type="term" value="F:transcription cis-regulatory region binding"/>
    <property type="evidence" value="ECO:0007669"/>
    <property type="project" value="UniProtKB-ARBA"/>
</dbReference>
<evidence type="ECO:0000256" key="2">
    <source>
        <dbReference type="ARBA" id="ARBA00023015"/>
    </source>
</evidence>
<comment type="subcellular location">
    <subcellularLocation>
        <location evidence="1">Nucleus</location>
    </subcellularLocation>
</comment>
<dbReference type="Gene3D" id="1.10.10.60">
    <property type="entry name" value="Homeodomain-like"/>
    <property type="match status" value="2"/>
</dbReference>
<dbReference type="GO" id="GO:0009751">
    <property type="term" value="P:response to salicylic acid"/>
    <property type="evidence" value="ECO:0007669"/>
    <property type="project" value="TreeGrafter"/>
</dbReference>
<organism evidence="7 8">
    <name type="scientific">Anisodus acutangulus</name>
    <dbReference type="NCBI Taxonomy" id="402998"/>
    <lineage>
        <taxon>Eukaryota</taxon>
        <taxon>Viridiplantae</taxon>
        <taxon>Streptophyta</taxon>
        <taxon>Embryophyta</taxon>
        <taxon>Tracheophyta</taxon>
        <taxon>Spermatophyta</taxon>
        <taxon>Magnoliopsida</taxon>
        <taxon>eudicotyledons</taxon>
        <taxon>Gunneridae</taxon>
        <taxon>Pentapetalae</taxon>
        <taxon>asterids</taxon>
        <taxon>lamiids</taxon>
        <taxon>Solanales</taxon>
        <taxon>Solanaceae</taxon>
        <taxon>Solanoideae</taxon>
        <taxon>Hyoscyameae</taxon>
        <taxon>Anisodus</taxon>
    </lineage>
</organism>